<feature type="transmembrane region" description="Helical" evidence="8">
    <location>
        <begin position="85"/>
        <end position="105"/>
    </location>
</feature>
<feature type="transmembrane region" description="Helical" evidence="8">
    <location>
        <begin position="550"/>
        <end position="570"/>
    </location>
</feature>
<dbReference type="InterPro" id="IPR044739">
    <property type="entry name" value="NRT1/PTR"/>
</dbReference>
<dbReference type="InterPro" id="IPR036259">
    <property type="entry name" value="MFS_trans_sf"/>
</dbReference>
<protein>
    <recommendedName>
        <fullName evidence="11">Peptide transporter</fullName>
    </recommendedName>
</protein>
<dbReference type="InterPro" id="IPR018456">
    <property type="entry name" value="PTR2_symporter_CS"/>
</dbReference>
<keyword evidence="10" id="KW-1185">Reference proteome</keyword>
<evidence type="ECO:0000256" key="2">
    <source>
        <dbReference type="ARBA" id="ARBA00005982"/>
    </source>
</evidence>
<sequence length="577" mass="63115">MAVSSNNGAAELAPLLVEETVEGMVDYNGQKARRLSSGGWRSAGFIIGVEIAERFVFYGIICNLITYLTGHLGQSTATAANNVNAWSGVATLTPLLGAFIADSYLGRYQTILYSSLLYVLGLGLLTISVTITPSSPTLCGNNGASSTCPSQFQKLFFFASLYLVAIAVGGHKPCTQAFGADQFDGQDREESKSKSSFFNWWYFGMCSGIGVAFLILSYIQDNLSWSLGIGIPCITMVLALVVFVLGTKTYRYSTGGENGRSPFVKIARVFIAAAKKWRSSKAFPLTAQDEENTITSSLLSNKFRFLDKALRAESDQNRDCLEPNDCAVCSASQVNEAKAVLQLAPIWCTCLAYAVAFAQPPTLFTKQGSTMDRKIGSNFQIPAASIQVFTVVSIIFVMPIYDRIFVPIARAFTNKPYGITTLQRIGFGMLIYTVAMALAAVVEKKRLDIARNYGLVENPEATVPMSIWWLVPQYLVCGVSDAFAVVGLQEFFYDQVPDELRSIGAALYLSIFGIGSFISGFIISVIDKVTSKNGGDSWISTNLNKGHLDYFYWLLAALNLLGLIAFIYFARSYVYRR</sequence>
<dbReference type="FunFam" id="1.20.1250.20:FF:000147">
    <property type="entry name" value="Protein NRT1/ PTR family 5.10"/>
    <property type="match status" value="1"/>
</dbReference>
<reference evidence="9 10" key="1">
    <citation type="submission" date="2024-01" db="EMBL/GenBank/DDBJ databases">
        <title>Genome assemblies of Stephania.</title>
        <authorList>
            <person name="Yang L."/>
        </authorList>
    </citation>
    <scope>NUCLEOTIDE SEQUENCE [LARGE SCALE GENOMIC DNA]</scope>
    <source>
        <strain evidence="9">JXDWG</strain>
        <tissue evidence="9">Leaf</tissue>
    </source>
</reference>
<name>A0AAP0LB16_9MAGN</name>
<dbReference type="GO" id="GO:0080054">
    <property type="term" value="F:low-affinity nitrate transmembrane transporter activity"/>
    <property type="evidence" value="ECO:0007669"/>
    <property type="project" value="UniProtKB-ARBA"/>
</dbReference>
<dbReference type="GO" id="GO:0071916">
    <property type="term" value="F:dipeptide transmembrane transporter activity"/>
    <property type="evidence" value="ECO:0007669"/>
    <property type="project" value="InterPro"/>
</dbReference>
<proteinExistence type="inferred from homology"/>
<comment type="similarity">
    <text evidence="2">Belongs to the major facilitator superfamily. Proton-dependent oligopeptide transporter (POT/PTR) (TC 2.A.17) family.</text>
</comment>
<evidence type="ECO:0008006" key="11">
    <source>
        <dbReference type="Google" id="ProtNLM"/>
    </source>
</evidence>
<feature type="transmembrane region" description="Helical" evidence="8">
    <location>
        <begin position="55"/>
        <end position="73"/>
    </location>
</feature>
<comment type="subcellular location">
    <subcellularLocation>
        <location evidence="1">Membrane</location>
        <topology evidence="1">Multi-pass membrane protein</topology>
    </subcellularLocation>
</comment>
<accession>A0AAP0LB16</accession>
<feature type="transmembrane region" description="Helical" evidence="8">
    <location>
        <begin position="112"/>
        <end position="132"/>
    </location>
</feature>
<keyword evidence="7 8" id="KW-0472">Membrane</keyword>
<evidence type="ECO:0000256" key="7">
    <source>
        <dbReference type="ARBA" id="ARBA00023136"/>
    </source>
</evidence>
<evidence type="ECO:0000313" key="10">
    <source>
        <dbReference type="Proteomes" id="UP001419268"/>
    </source>
</evidence>
<evidence type="ECO:0000256" key="8">
    <source>
        <dbReference type="SAM" id="Phobius"/>
    </source>
</evidence>
<evidence type="ECO:0000256" key="4">
    <source>
        <dbReference type="ARBA" id="ARBA00022553"/>
    </source>
</evidence>
<dbReference type="SUPFAM" id="SSF103473">
    <property type="entry name" value="MFS general substrate transporter"/>
    <property type="match status" value="1"/>
</dbReference>
<dbReference type="Pfam" id="PF00854">
    <property type="entry name" value="PTR2"/>
    <property type="match status" value="1"/>
</dbReference>
<dbReference type="EMBL" id="JBBNAG010000001">
    <property type="protein sequence ID" value="KAK9167686.1"/>
    <property type="molecule type" value="Genomic_DNA"/>
</dbReference>
<feature type="transmembrane region" description="Helical" evidence="8">
    <location>
        <begin position="152"/>
        <end position="170"/>
    </location>
</feature>
<feature type="transmembrane region" description="Helical" evidence="8">
    <location>
        <begin position="200"/>
        <end position="219"/>
    </location>
</feature>
<dbReference type="AlphaFoldDB" id="A0AAP0LB16"/>
<evidence type="ECO:0000256" key="3">
    <source>
        <dbReference type="ARBA" id="ARBA00022448"/>
    </source>
</evidence>
<dbReference type="GO" id="GO:0042937">
    <property type="term" value="F:tripeptide transmembrane transporter activity"/>
    <property type="evidence" value="ECO:0007669"/>
    <property type="project" value="InterPro"/>
</dbReference>
<comment type="caution">
    <text evidence="9">The sequence shown here is derived from an EMBL/GenBank/DDBJ whole genome shotgun (WGS) entry which is preliminary data.</text>
</comment>
<keyword evidence="3" id="KW-0813">Transport</keyword>
<dbReference type="InterPro" id="IPR000109">
    <property type="entry name" value="POT_fam"/>
</dbReference>
<gene>
    <name evidence="9" type="ORF">Scep_002877</name>
</gene>
<feature type="transmembrane region" description="Helical" evidence="8">
    <location>
        <begin position="505"/>
        <end position="526"/>
    </location>
</feature>
<dbReference type="GO" id="GO:0009705">
    <property type="term" value="C:plant-type vacuole membrane"/>
    <property type="evidence" value="ECO:0007669"/>
    <property type="project" value="UniProtKB-ARBA"/>
</dbReference>
<evidence type="ECO:0000256" key="6">
    <source>
        <dbReference type="ARBA" id="ARBA00022989"/>
    </source>
</evidence>
<keyword evidence="4" id="KW-0597">Phosphoprotein</keyword>
<dbReference type="CDD" id="cd17417">
    <property type="entry name" value="MFS_NPF5"/>
    <property type="match status" value="1"/>
</dbReference>
<evidence type="ECO:0000256" key="5">
    <source>
        <dbReference type="ARBA" id="ARBA00022692"/>
    </source>
</evidence>
<evidence type="ECO:0000313" key="9">
    <source>
        <dbReference type="EMBL" id="KAK9167686.1"/>
    </source>
</evidence>
<dbReference type="PROSITE" id="PS01022">
    <property type="entry name" value="PTR2_1"/>
    <property type="match status" value="1"/>
</dbReference>
<feature type="transmembrane region" description="Helical" evidence="8">
    <location>
        <begin position="225"/>
        <end position="245"/>
    </location>
</feature>
<evidence type="ECO:0000256" key="1">
    <source>
        <dbReference type="ARBA" id="ARBA00004141"/>
    </source>
</evidence>
<dbReference type="Gene3D" id="1.20.1250.20">
    <property type="entry name" value="MFS general substrate transporter like domains"/>
    <property type="match status" value="1"/>
</dbReference>
<dbReference type="Proteomes" id="UP001419268">
    <property type="component" value="Unassembled WGS sequence"/>
</dbReference>
<feature type="transmembrane region" description="Helical" evidence="8">
    <location>
        <begin position="379"/>
        <end position="401"/>
    </location>
</feature>
<dbReference type="PANTHER" id="PTHR11654">
    <property type="entry name" value="OLIGOPEPTIDE TRANSPORTER-RELATED"/>
    <property type="match status" value="1"/>
</dbReference>
<keyword evidence="6 8" id="KW-1133">Transmembrane helix</keyword>
<feature type="transmembrane region" description="Helical" evidence="8">
    <location>
        <begin position="422"/>
        <end position="442"/>
    </location>
</feature>
<keyword evidence="5 8" id="KW-0812">Transmembrane</keyword>
<organism evidence="9 10">
    <name type="scientific">Stephania cephalantha</name>
    <dbReference type="NCBI Taxonomy" id="152367"/>
    <lineage>
        <taxon>Eukaryota</taxon>
        <taxon>Viridiplantae</taxon>
        <taxon>Streptophyta</taxon>
        <taxon>Embryophyta</taxon>
        <taxon>Tracheophyta</taxon>
        <taxon>Spermatophyta</taxon>
        <taxon>Magnoliopsida</taxon>
        <taxon>Ranunculales</taxon>
        <taxon>Menispermaceae</taxon>
        <taxon>Menispermoideae</taxon>
        <taxon>Cissampelideae</taxon>
        <taxon>Stephania</taxon>
    </lineage>
</organism>